<dbReference type="InterPro" id="IPR027417">
    <property type="entry name" value="P-loop_NTPase"/>
</dbReference>
<accession>A0A4Y8RBU3</accession>
<keyword evidence="1" id="KW-0547">Nucleotide-binding</keyword>
<evidence type="ECO:0000313" key="9">
    <source>
        <dbReference type="Proteomes" id="UP000298179"/>
    </source>
</evidence>
<dbReference type="Gene3D" id="1.20.120.1080">
    <property type="match status" value="1"/>
</dbReference>
<dbReference type="Pfam" id="PF08482">
    <property type="entry name" value="HrpB_C"/>
    <property type="match status" value="1"/>
</dbReference>
<dbReference type="CDD" id="cd17990">
    <property type="entry name" value="DEXHc_HrpB"/>
    <property type="match status" value="1"/>
</dbReference>
<dbReference type="InterPro" id="IPR011545">
    <property type="entry name" value="DEAD/DEAH_box_helicase_dom"/>
</dbReference>
<dbReference type="Pfam" id="PF00271">
    <property type="entry name" value="Helicase_C"/>
    <property type="match status" value="1"/>
</dbReference>
<dbReference type="SMART" id="SM00487">
    <property type="entry name" value="DEXDc"/>
    <property type="match status" value="1"/>
</dbReference>
<evidence type="ECO:0000313" key="8">
    <source>
        <dbReference type="EMBL" id="TFF18672.1"/>
    </source>
</evidence>
<dbReference type="Proteomes" id="UP000298179">
    <property type="component" value="Unassembled WGS sequence"/>
</dbReference>
<dbReference type="GO" id="GO:0004386">
    <property type="term" value="F:helicase activity"/>
    <property type="evidence" value="ECO:0007669"/>
    <property type="project" value="UniProtKB-KW"/>
</dbReference>
<feature type="region of interest" description="Disordered" evidence="5">
    <location>
        <begin position="813"/>
        <end position="832"/>
    </location>
</feature>
<dbReference type="PROSITE" id="PS51194">
    <property type="entry name" value="HELICASE_CTER"/>
    <property type="match status" value="1"/>
</dbReference>
<feature type="domain" description="Helicase ATP-binding" evidence="6">
    <location>
        <begin position="26"/>
        <end position="188"/>
    </location>
</feature>
<dbReference type="PANTHER" id="PTHR43519:SF1">
    <property type="entry name" value="ATP-DEPENDENT RNA HELICASE HRPB"/>
    <property type="match status" value="1"/>
</dbReference>
<evidence type="ECO:0000259" key="6">
    <source>
        <dbReference type="PROSITE" id="PS51192"/>
    </source>
</evidence>
<dbReference type="InterPro" id="IPR007502">
    <property type="entry name" value="Helicase-assoc_dom"/>
</dbReference>
<dbReference type="PIRSF" id="PIRSF005496">
    <property type="entry name" value="ATP_hel_hrpB"/>
    <property type="match status" value="1"/>
</dbReference>
<organism evidence="8 9">
    <name type="scientific">Jiella endophytica</name>
    <dbReference type="NCBI Taxonomy" id="2558362"/>
    <lineage>
        <taxon>Bacteria</taxon>
        <taxon>Pseudomonadati</taxon>
        <taxon>Pseudomonadota</taxon>
        <taxon>Alphaproteobacteria</taxon>
        <taxon>Hyphomicrobiales</taxon>
        <taxon>Aurantimonadaceae</taxon>
        <taxon>Jiella</taxon>
    </lineage>
</organism>
<evidence type="ECO:0000256" key="5">
    <source>
        <dbReference type="SAM" id="MobiDB-lite"/>
    </source>
</evidence>
<evidence type="ECO:0000259" key="7">
    <source>
        <dbReference type="PROSITE" id="PS51194"/>
    </source>
</evidence>
<keyword evidence="4" id="KW-0067">ATP-binding</keyword>
<reference evidence="8 9" key="1">
    <citation type="submission" date="2019-03" db="EMBL/GenBank/DDBJ databases">
        <title>Jiella endophytica sp. nov., a novel endophytic bacterium isolated from root of Ficus microcarpa Linn. f.</title>
        <authorList>
            <person name="Tuo L."/>
        </authorList>
    </citation>
    <scope>NUCLEOTIDE SEQUENCE [LARGE SCALE GENOMIC DNA]</scope>
    <source>
        <strain evidence="8 9">CBS5Q-3</strain>
    </source>
</reference>
<dbReference type="RefSeq" id="WP_134763812.1">
    <property type="nucleotide sequence ID" value="NZ_SOZD01000008.1"/>
</dbReference>
<keyword evidence="9" id="KW-1185">Reference proteome</keyword>
<dbReference type="CDD" id="cd18791">
    <property type="entry name" value="SF2_C_RHA"/>
    <property type="match status" value="1"/>
</dbReference>
<dbReference type="InterPro" id="IPR049614">
    <property type="entry name" value="HrpB_DEXH"/>
</dbReference>
<feature type="domain" description="Helicase C-terminal" evidence="7">
    <location>
        <begin position="206"/>
        <end position="379"/>
    </location>
</feature>
<evidence type="ECO:0000256" key="3">
    <source>
        <dbReference type="ARBA" id="ARBA00022806"/>
    </source>
</evidence>
<dbReference type="Gene3D" id="3.40.50.300">
    <property type="entry name" value="P-loop containing nucleotide triphosphate hydrolases"/>
    <property type="match status" value="2"/>
</dbReference>
<keyword evidence="2" id="KW-0378">Hydrolase</keyword>
<dbReference type="InterPro" id="IPR014001">
    <property type="entry name" value="Helicase_ATP-bd"/>
</dbReference>
<evidence type="ECO:0000256" key="1">
    <source>
        <dbReference type="ARBA" id="ARBA00022741"/>
    </source>
</evidence>
<dbReference type="InterPro" id="IPR048333">
    <property type="entry name" value="HA2_WH"/>
</dbReference>
<dbReference type="SUPFAM" id="SSF52540">
    <property type="entry name" value="P-loop containing nucleoside triphosphate hydrolases"/>
    <property type="match status" value="2"/>
</dbReference>
<proteinExistence type="predicted"/>
<evidence type="ECO:0000256" key="2">
    <source>
        <dbReference type="ARBA" id="ARBA00022801"/>
    </source>
</evidence>
<dbReference type="Pfam" id="PF00270">
    <property type="entry name" value="DEAD"/>
    <property type="match status" value="1"/>
</dbReference>
<dbReference type="FunFam" id="3.40.50.300:FF:002125">
    <property type="entry name" value="ATP-dependent helicase HrpB"/>
    <property type="match status" value="1"/>
</dbReference>
<name>A0A4Y8RBU3_9HYPH</name>
<evidence type="ECO:0000256" key="4">
    <source>
        <dbReference type="ARBA" id="ARBA00022840"/>
    </source>
</evidence>
<protein>
    <submittedName>
        <fullName evidence="8">ATP-dependent helicase HrpB</fullName>
    </submittedName>
</protein>
<dbReference type="GO" id="GO:0016787">
    <property type="term" value="F:hydrolase activity"/>
    <property type="evidence" value="ECO:0007669"/>
    <property type="project" value="UniProtKB-KW"/>
</dbReference>
<gene>
    <name evidence="8" type="primary">hrpB</name>
    <name evidence="8" type="ORF">E3C22_20805</name>
</gene>
<dbReference type="SMART" id="SM00490">
    <property type="entry name" value="HELICc"/>
    <property type="match status" value="1"/>
</dbReference>
<dbReference type="InterPro" id="IPR010225">
    <property type="entry name" value="HrpB"/>
</dbReference>
<dbReference type="Pfam" id="PF04408">
    <property type="entry name" value="WHD_HA2"/>
    <property type="match status" value="1"/>
</dbReference>
<sequence length="832" mass="89004">MSAGWVHELPGDARGLPVVEVLGELSDALARHGSAVLVAPPGAGKTTLVPIHLLRSGLAGRIVLIEPRRLAARAAARRMASLLGEEVGETVGWRMRLDTKISRKTRIEVVTEGVFARMVLDDPELAGIDAVLFDEFHERSLDADFGLALAIDVATGLREDLKLLVMSATLDGARVARLLGDAPVVESQGRAFPVRIEHRDRPGTMTIEDAVLSAVRAALGDETGSILVFLPGQKEIRRVAERLEPLLPETVHLAPLYGALEASEQDRAVRPAPPGTRKIVLATDIAETSLTIEGVRVVVDSGLKRRPAFEPETGLTRLETVRVSQASAEQRAGRAGRTAPGVAIRLWRAEQTAALDAFDQPEILASDLSSLVLDCAAWGVSDPAQLSLLDPPPAPAVREAAKLLSDLGALDEDGRLTAAGEAMRRLPLPPRLAHMVAAADPEDRQTAAELAVLLTERGLGGNDVDLSARLGRFRSSRDPRSKAALGLARRIAGTGEGGLRDARVTEAAWKTDGDVGAILALGYPDRVALQHGAKGRFTLANGRGGMLDAANALARERALVVAEMQGPASGGTIVSAAVLEKPALDRLVAARAGEEEIVEFVAEARAVRAFGVRRFGKATLDSVPMRLPNDDRVASALAGGIARLGLSRLDLGKEGERLLARLRFLAKAYGPPWPDLSDAALGDNAEAWLLPYCPGAASFEDLTPGRIVAALEGLIPPEFMGRLEMLAPSHFDAPSGSRVPIRYEIDQPVLSIRVQELFGLSTHPTLADGRLPLTLELLSPAHRPIQITRDLPGFWQGSWRDVRADLRGRYPKHEWPEDPAVAKATARAKPRR</sequence>
<dbReference type="GO" id="GO:0005524">
    <property type="term" value="F:ATP binding"/>
    <property type="evidence" value="ECO:0007669"/>
    <property type="project" value="UniProtKB-KW"/>
</dbReference>
<dbReference type="EMBL" id="SOZD01000008">
    <property type="protein sequence ID" value="TFF18672.1"/>
    <property type="molecule type" value="Genomic_DNA"/>
</dbReference>
<keyword evidence="3 8" id="KW-0347">Helicase</keyword>
<dbReference type="OrthoDB" id="9805617at2"/>
<dbReference type="SMART" id="SM00847">
    <property type="entry name" value="HA2"/>
    <property type="match status" value="1"/>
</dbReference>
<dbReference type="InterPro" id="IPR001650">
    <property type="entry name" value="Helicase_C-like"/>
</dbReference>
<dbReference type="GO" id="GO:0003676">
    <property type="term" value="F:nucleic acid binding"/>
    <property type="evidence" value="ECO:0007669"/>
    <property type="project" value="InterPro"/>
</dbReference>
<comment type="caution">
    <text evidence="8">The sequence shown here is derived from an EMBL/GenBank/DDBJ whole genome shotgun (WGS) entry which is preliminary data.</text>
</comment>
<dbReference type="PROSITE" id="PS51192">
    <property type="entry name" value="HELICASE_ATP_BIND_1"/>
    <property type="match status" value="1"/>
</dbReference>
<dbReference type="InterPro" id="IPR013689">
    <property type="entry name" value="RNA_helicase_ATP-dep_HrpB_C"/>
</dbReference>
<dbReference type="PANTHER" id="PTHR43519">
    <property type="entry name" value="ATP-DEPENDENT RNA HELICASE HRPB"/>
    <property type="match status" value="1"/>
</dbReference>
<dbReference type="AlphaFoldDB" id="A0A4Y8RBU3"/>
<dbReference type="NCBIfam" id="TIGR01970">
    <property type="entry name" value="DEAH_box_HrpB"/>
    <property type="match status" value="1"/>
</dbReference>